<feature type="signal peptide" evidence="1">
    <location>
        <begin position="1"/>
        <end position="35"/>
    </location>
</feature>
<accession>A0A1E3BJC3</accession>
<organism evidence="2 3">
    <name type="scientific">Aspergillus cristatus</name>
    <name type="common">Chinese Fuzhuan brick tea-fermentation fungus</name>
    <name type="synonym">Eurotium cristatum</name>
    <dbReference type="NCBI Taxonomy" id="573508"/>
    <lineage>
        <taxon>Eukaryota</taxon>
        <taxon>Fungi</taxon>
        <taxon>Dikarya</taxon>
        <taxon>Ascomycota</taxon>
        <taxon>Pezizomycotina</taxon>
        <taxon>Eurotiomycetes</taxon>
        <taxon>Eurotiomycetidae</taxon>
        <taxon>Eurotiales</taxon>
        <taxon>Aspergillaceae</taxon>
        <taxon>Aspergillus</taxon>
        <taxon>Aspergillus subgen. Aspergillus</taxon>
    </lineage>
</organism>
<evidence type="ECO:0000256" key="1">
    <source>
        <dbReference type="SAM" id="SignalP"/>
    </source>
</evidence>
<reference evidence="2 3" key="1">
    <citation type="journal article" date="2016" name="BMC Genomics">
        <title>Comparative genomic and transcriptomic analyses of the Fuzhuan brick tea-fermentation fungus Aspergillus cristatus.</title>
        <authorList>
            <person name="Ge Y."/>
            <person name="Wang Y."/>
            <person name="Liu Y."/>
            <person name="Tan Y."/>
            <person name="Ren X."/>
            <person name="Zhang X."/>
            <person name="Hyde K.D."/>
            <person name="Liu Y."/>
            <person name="Liu Z."/>
        </authorList>
    </citation>
    <scope>NUCLEOTIDE SEQUENCE [LARGE SCALE GENOMIC DNA]</scope>
    <source>
        <strain evidence="2 3">GZAAS20.1005</strain>
    </source>
</reference>
<proteinExistence type="predicted"/>
<dbReference type="EMBL" id="JXNT01000003">
    <property type="protein sequence ID" value="ODM21060.1"/>
    <property type="molecule type" value="Genomic_DNA"/>
</dbReference>
<name>A0A1E3BJC3_ASPCR</name>
<evidence type="ECO:0000313" key="3">
    <source>
        <dbReference type="Proteomes" id="UP000094569"/>
    </source>
</evidence>
<protein>
    <submittedName>
        <fullName evidence="2">Uncharacterized protein</fullName>
    </submittedName>
</protein>
<dbReference type="Proteomes" id="UP000094569">
    <property type="component" value="Unassembled WGS sequence"/>
</dbReference>
<sequence length="217" mass="25067">MLFSASSRKGSFLFFLFSILSTLLLLSSQAPTALAAPVNDFGTLVVRDKNIPDKAEVEKLIKPENLHDFSKYAKKGQPAKDKAIYFTGQDQKTINDIVRWANSQQLTSVRDLWKNVNFYQKGQYKGVDKDTFTNFQKAFSKYYAQLTEGKAYLIFPQDKKPSKTGIFYSVELEEIIKHGKVEEIIWIDQNKIHDKGYKWKDEKKTYWKKSEKKPDGA</sequence>
<keyword evidence="3" id="KW-1185">Reference proteome</keyword>
<gene>
    <name evidence="2" type="ORF">SI65_04113</name>
</gene>
<dbReference type="OrthoDB" id="4456498at2759"/>
<evidence type="ECO:0000313" key="2">
    <source>
        <dbReference type="EMBL" id="ODM21060.1"/>
    </source>
</evidence>
<comment type="caution">
    <text evidence="2">The sequence shown here is derived from an EMBL/GenBank/DDBJ whole genome shotgun (WGS) entry which is preliminary data.</text>
</comment>
<feature type="chain" id="PRO_5009123730" evidence="1">
    <location>
        <begin position="36"/>
        <end position="217"/>
    </location>
</feature>
<keyword evidence="1" id="KW-0732">Signal</keyword>
<dbReference type="VEuPathDB" id="FungiDB:SI65_04113"/>
<dbReference type="AlphaFoldDB" id="A0A1E3BJC3"/>